<accession>W8AVG0</accession>
<reference evidence="3" key="1">
    <citation type="submission" date="2013-07" db="EMBL/GenBank/DDBJ databases">
        <authorList>
            <person name="Geib S."/>
        </authorList>
    </citation>
    <scope>NUCLEOTIDE SEQUENCE</scope>
</reference>
<dbReference type="PANTHER" id="PTHR23279:SF36">
    <property type="entry name" value="DEFECTIVE PROBOSCIS EXTENSION RESPONSE 9, ISOFORM A"/>
    <property type="match status" value="1"/>
</dbReference>
<dbReference type="InterPro" id="IPR036179">
    <property type="entry name" value="Ig-like_dom_sf"/>
</dbReference>
<dbReference type="EMBL" id="GAMC01017897">
    <property type="protein sequence ID" value="JAB88658.1"/>
    <property type="molecule type" value="mRNA"/>
</dbReference>
<dbReference type="InterPro" id="IPR013783">
    <property type="entry name" value="Ig-like_fold"/>
</dbReference>
<organism evidence="3">
    <name type="scientific">Ceratitis capitata</name>
    <name type="common">Mediterranean fruit fly</name>
    <name type="synonym">Tephritis capitata</name>
    <dbReference type="NCBI Taxonomy" id="7213"/>
    <lineage>
        <taxon>Eukaryota</taxon>
        <taxon>Metazoa</taxon>
        <taxon>Ecdysozoa</taxon>
        <taxon>Arthropoda</taxon>
        <taxon>Hexapoda</taxon>
        <taxon>Insecta</taxon>
        <taxon>Pterygota</taxon>
        <taxon>Neoptera</taxon>
        <taxon>Endopterygota</taxon>
        <taxon>Diptera</taxon>
        <taxon>Brachycera</taxon>
        <taxon>Muscomorpha</taxon>
        <taxon>Tephritoidea</taxon>
        <taxon>Tephritidae</taxon>
        <taxon>Ceratitis</taxon>
        <taxon>Ceratitis</taxon>
    </lineage>
</organism>
<dbReference type="FunFam" id="2.60.40.10:FF:000129">
    <property type="entry name" value="CLUMA_CG018772, isoform A"/>
    <property type="match status" value="1"/>
</dbReference>
<dbReference type="AlphaFoldDB" id="W8AVG0"/>
<dbReference type="FunFam" id="2.60.40.10:FF:000533">
    <property type="entry name" value="Uncharacterized protein, isoform A"/>
    <property type="match status" value="1"/>
</dbReference>
<dbReference type="EMBL" id="CAJHJT010000001">
    <property type="protein sequence ID" value="CAD6991891.1"/>
    <property type="molecule type" value="Genomic_DNA"/>
</dbReference>
<dbReference type="InterPro" id="IPR013106">
    <property type="entry name" value="Ig_V-set"/>
</dbReference>
<dbReference type="SUPFAM" id="SSF48726">
    <property type="entry name" value="Immunoglobulin"/>
    <property type="match status" value="2"/>
</dbReference>
<feature type="domain" description="Ig-like" evidence="1">
    <location>
        <begin position="364"/>
        <end position="456"/>
    </location>
</feature>
<dbReference type="GO" id="GO:0050808">
    <property type="term" value="P:synapse organization"/>
    <property type="evidence" value="ECO:0007669"/>
    <property type="project" value="TreeGrafter"/>
</dbReference>
<feature type="domain" description="Ig-like" evidence="1">
    <location>
        <begin position="257"/>
        <end position="348"/>
    </location>
</feature>
<dbReference type="GeneID" id="101453542"/>
<evidence type="ECO:0000313" key="3">
    <source>
        <dbReference type="EMBL" id="JAB88658.1"/>
    </source>
</evidence>
<name>W8AVG0_CERCA</name>
<dbReference type="PROSITE" id="PS50835">
    <property type="entry name" value="IG_LIKE"/>
    <property type="match status" value="2"/>
</dbReference>
<dbReference type="Pfam" id="PF13927">
    <property type="entry name" value="Ig_3"/>
    <property type="match status" value="1"/>
</dbReference>
<dbReference type="InterPro" id="IPR003598">
    <property type="entry name" value="Ig_sub2"/>
</dbReference>
<sequence length="632" mass="70135">MNSIASITAPTTVHIKKVQRRQLATPSRGSQCCGRSLIELAFKRLFGKRLEADRVAKYCLELQKRKYTTRTVENRLTKLKSKVSTSTCSVTLWRLAVKYKLRQDSVHMMIILFAVIMSVVISENTALASQRDSIKQKNPNNLSTNLNAIPTGGGIGTSATNGNFANGNPNNNKHGGNDISNQRNNTTTVTSDYGGNYLTTSATTTQSTATATMTVPSNTSSAVYNGTAQKNSGAFLSGTSVMNRNTIELTEDARNGPYFDKAASKNITALLGKTAYLNCRVKNLGNKTMLLQVSWVRHRDIHLLTVGRYTYTSDQRFRAIHQPQTEDWILQIKYPQHRDSGIYECQVSTTPHMSHYIHLNVVEPSTEIIGAPDLYIESGSTINLTCVILNSPEPPAYIFWNHNNAIINYDSPRGGVSVVTNKGETTTSFLLIKSARPSDSGHYQCNPSNAKPKSVTVHVLNGVSHSVSRGIPSSNAARGSSVSSNVPKSVSPSVPVNVLVHLSVYQMVYAVIGDNWHQDSKHVKHLFEWILSAIVLLATELLGKRQLRRRKCEKFYDECGCYLNDLQLKSNESLQQQQKATDTEHKQRIVEETLTSLFQKSNPFITVYSRVSSLLKSLYSLLGRHNFEPDIR</sequence>
<reference evidence="2" key="3">
    <citation type="submission" date="2020-11" db="EMBL/GenBank/DDBJ databases">
        <authorList>
            <person name="Whitehead M."/>
        </authorList>
    </citation>
    <scope>NUCLEOTIDE SEQUENCE</scope>
    <source>
        <strain evidence="2">EGII</strain>
    </source>
</reference>
<dbReference type="Gene3D" id="2.60.40.10">
    <property type="entry name" value="Immunoglobulins"/>
    <property type="match status" value="2"/>
</dbReference>
<dbReference type="SMART" id="SM00408">
    <property type="entry name" value="IGc2"/>
    <property type="match status" value="2"/>
</dbReference>
<dbReference type="Pfam" id="PF07686">
    <property type="entry name" value="V-set"/>
    <property type="match status" value="1"/>
</dbReference>
<dbReference type="Proteomes" id="UP000606786">
    <property type="component" value="Unassembled WGS sequence"/>
</dbReference>
<evidence type="ECO:0000259" key="1">
    <source>
        <dbReference type="PROSITE" id="PS50835"/>
    </source>
</evidence>
<protein>
    <submittedName>
        <fullName evidence="2">(Mediterranean fruit fly) hypothetical protein</fullName>
    </submittedName>
    <submittedName>
        <fullName evidence="3">Neurotrimin</fullName>
    </submittedName>
</protein>
<dbReference type="CTD" id="2768670"/>
<evidence type="ECO:0000313" key="2">
    <source>
        <dbReference type="EMBL" id="CAD6991891.1"/>
    </source>
</evidence>
<proteinExistence type="evidence at transcript level"/>
<dbReference type="OrthoDB" id="6365338at2759"/>
<dbReference type="GO" id="GO:0032589">
    <property type="term" value="C:neuron projection membrane"/>
    <property type="evidence" value="ECO:0007669"/>
    <property type="project" value="TreeGrafter"/>
</dbReference>
<reference evidence="3" key="2">
    <citation type="journal article" date="2014" name="BMC Genomics">
        <title>A genomic perspective to assessing quality of mass-reared SIT flies used in Mediterranean fruit fly (Ceratitis capitata) eradication in California.</title>
        <authorList>
            <person name="Calla B."/>
            <person name="Hall B."/>
            <person name="Hou S."/>
            <person name="Geib S.M."/>
        </authorList>
    </citation>
    <scope>NUCLEOTIDE SEQUENCE</scope>
</reference>
<keyword evidence="4" id="KW-1185">Reference proteome</keyword>
<dbReference type="InterPro" id="IPR007110">
    <property type="entry name" value="Ig-like_dom"/>
</dbReference>
<dbReference type="InterPro" id="IPR037448">
    <property type="entry name" value="Zig-8"/>
</dbReference>
<evidence type="ECO:0000313" key="4">
    <source>
        <dbReference type="Proteomes" id="UP000606786"/>
    </source>
</evidence>
<dbReference type="SMART" id="SM00409">
    <property type="entry name" value="IG"/>
    <property type="match status" value="2"/>
</dbReference>
<dbReference type="PANTHER" id="PTHR23279">
    <property type="entry name" value="DEFECTIVE PROBOSCIS EXTENSION RESPONSE DPR -RELATED"/>
    <property type="match status" value="1"/>
</dbReference>
<gene>
    <name evidence="3" type="primary">NTRI</name>
    <name evidence="2" type="ORF">CCAP1982_LOCUS782</name>
</gene>
<dbReference type="InterPro" id="IPR003599">
    <property type="entry name" value="Ig_sub"/>
</dbReference>